<dbReference type="EMBL" id="QGGV01000014">
    <property type="protein sequence ID" value="PWK53135.1"/>
    <property type="molecule type" value="Genomic_DNA"/>
</dbReference>
<reference evidence="1 2" key="1">
    <citation type="submission" date="2018-05" db="EMBL/GenBank/DDBJ databases">
        <title>Genomic Encyclopedia of Type Strains, Phase IV (KMG-IV): sequencing the most valuable type-strain genomes for metagenomic binning, comparative biology and taxonomic classification.</title>
        <authorList>
            <person name="Goeker M."/>
        </authorList>
    </citation>
    <scope>NUCLEOTIDE SEQUENCE [LARGE SCALE GENOMIC DNA]</scope>
    <source>
        <strain evidence="1 2">DSM 103371</strain>
    </source>
</reference>
<dbReference type="OrthoDB" id="9790710at2"/>
<dbReference type="AlphaFoldDB" id="A0A316FYD8"/>
<dbReference type="Proteomes" id="UP000245390">
    <property type="component" value="Unassembled WGS sequence"/>
</dbReference>
<evidence type="ECO:0000313" key="1">
    <source>
        <dbReference type="EMBL" id="PWK53135.1"/>
    </source>
</evidence>
<evidence type="ECO:0008006" key="3">
    <source>
        <dbReference type="Google" id="ProtNLM"/>
    </source>
</evidence>
<name>A0A316FYD8_9RHOB</name>
<dbReference type="SUPFAM" id="SSF53756">
    <property type="entry name" value="UDP-Glycosyltransferase/glycogen phosphorylase"/>
    <property type="match status" value="1"/>
</dbReference>
<accession>A0A316FYD8</accession>
<protein>
    <recommendedName>
        <fullName evidence="3">Glycosyltransferase involved in cell wall biosynthesis</fullName>
    </recommendedName>
</protein>
<gene>
    <name evidence="1" type="ORF">C8D95_11437</name>
</gene>
<dbReference type="Gene3D" id="3.40.50.2000">
    <property type="entry name" value="Glycogen Phosphorylase B"/>
    <property type="match status" value="1"/>
</dbReference>
<proteinExistence type="predicted"/>
<comment type="caution">
    <text evidence="1">The sequence shown here is derived from an EMBL/GenBank/DDBJ whole genome shotgun (WGS) entry which is preliminary data.</text>
</comment>
<evidence type="ECO:0000313" key="2">
    <source>
        <dbReference type="Proteomes" id="UP000245390"/>
    </source>
</evidence>
<dbReference type="KEGG" id="salo:EF888_06115"/>
<sequence>MRMTDEGRSRNVAIVAPHFPPSNLAGVHRARLLSQHLAEFGWRPIIVTTHWRHYEEELDWGLNSLVDPKLEVIHTRAAPTKPVRTIGDIGVRALPWHLAAIEKLRRANRLDFLLITVPSFYSSVLGQLAYRRMPLPFGIDYIDPWVQMWPPAEVRFSKAWFSYKLGERLEPWAVKNASLITGVASGYYQGVIERNPQLETTAVQAAMPYGFSSADFVAPSVYSQRPKLFDPDDGHLHLVYAGAMLPKAYSVLERLFEGLALLKRENPEVAKRFRLHFIGTGKSPNDRNGFNVVPVAERLGVSGQVREHPNRIGYLDVLAHLTKAFGILVLGSTEAHYTPSKVYQAVQSRRPVFAMLHHASTAVDVLRESRAGFAVTHTTDRLPSIAEVSAALQHFAVGFDYDADQVDWSAFDEFSARESASRLGRAMDLASAKFDERVKRRTQ</sequence>
<dbReference type="RefSeq" id="WP_126918510.1">
    <property type="nucleotide sequence ID" value="NZ_QGGV01000014.1"/>
</dbReference>
<organism evidence="1 2">
    <name type="scientific">Silicimonas algicola</name>
    <dbReference type="NCBI Taxonomy" id="1826607"/>
    <lineage>
        <taxon>Bacteria</taxon>
        <taxon>Pseudomonadati</taxon>
        <taxon>Pseudomonadota</taxon>
        <taxon>Alphaproteobacteria</taxon>
        <taxon>Rhodobacterales</taxon>
        <taxon>Paracoccaceae</taxon>
    </lineage>
</organism>
<keyword evidence="2" id="KW-1185">Reference proteome</keyword>